<dbReference type="EMBL" id="UZAG01003879">
    <property type="protein sequence ID" value="VDO16013.1"/>
    <property type="molecule type" value="Genomic_DNA"/>
</dbReference>
<evidence type="ECO:0000313" key="1">
    <source>
        <dbReference type="EMBL" id="VDO16013.1"/>
    </source>
</evidence>
<dbReference type="WBParaSite" id="BTMF_0000476101-mRNA-1">
    <property type="protein sequence ID" value="BTMF_0000476101-mRNA-1"/>
    <property type="gene ID" value="BTMF_0000476101"/>
</dbReference>
<evidence type="ECO:0000313" key="3">
    <source>
        <dbReference type="WBParaSite" id="BTMF_0000476101-mRNA-1"/>
    </source>
</evidence>
<protein>
    <submittedName>
        <fullName evidence="1 3">Uncharacterized protein</fullName>
    </submittedName>
</protein>
<name>A0A0R3QEH1_9BILA</name>
<sequence>MVPIFVPVKAFDKKFPIFITVTKLINMYFEGFPFWIQILFMITCTVCQLISKCSLNLIEIIPKWKYALLKIQQHYSLLFKFD</sequence>
<reference evidence="1 2" key="2">
    <citation type="submission" date="2018-11" db="EMBL/GenBank/DDBJ databases">
        <authorList>
            <consortium name="Pathogen Informatics"/>
        </authorList>
    </citation>
    <scope>NUCLEOTIDE SEQUENCE [LARGE SCALE GENOMIC DNA]</scope>
</reference>
<reference evidence="3" key="1">
    <citation type="submission" date="2017-02" db="UniProtKB">
        <authorList>
            <consortium name="WormBaseParasite"/>
        </authorList>
    </citation>
    <scope>IDENTIFICATION</scope>
</reference>
<gene>
    <name evidence="1" type="ORF">BTMF_LOCUS4056</name>
</gene>
<evidence type="ECO:0000313" key="2">
    <source>
        <dbReference type="Proteomes" id="UP000280834"/>
    </source>
</evidence>
<accession>A0A0R3QEH1</accession>
<organism evidence="3">
    <name type="scientific">Brugia timori</name>
    <dbReference type="NCBI Taxonomy" id="42155"/>
    <lineage>
        <taxon>Eukaryota</taxon>
        <taxon>Metazoa</taxon>
        <taxon>Ecdysozoa</taxon>
        <taxon>Nematoda</taxon>
        <taxon>Chromadorea</taxon>
        <taxon>Rhabditida</taxon>
        <taxon>Spirurina</taxon>
        <taxon>Spiruromorpha</taxon>
        <taxon>Filarioidea</taxon>
        <taxon>Onchocercidae</taxon>
        <taxon>Brugia</taxon>
    </lineage>
</organism>
<proteinExistence type="predicted"/>
<dbReference type="Proteomes" id="UP000280834">
    <property type="component" value="Unassembled WGS sequence"/>
</dbReference>
<keyword evidence="2" id="KW-1185">Reference proteome</keyword>
<dbReference type="AlphaFoldDB" id="A0A0R3QEH1"/>